<keyword evidence="2" id="KW-1185">Reference proteome</keyword>
<reference evidence="1 2" key="1">
    <citation type="submission" date="2018-11" db="EMBL/GenBank/DDBJ databases">
        <title>Tabrizicola sp. isolated from sediment of alpine lake.</title>
        <authorList>
            <person name="Liu Z."/>
        </authorList>
    </citation>
    <scope>NUCLEOTIDE SEQUENCE [LARGE SCALE GENOMIC DNA]</scope>
    <source>
        <strain evidence="1 2">DRYC-M-16</strain>
    </source>
</reference>
<dbReference type="EMBL" id="RPEM01000001">
    <property type="protein sequence ID" value="TGD45383.1"/>
    <property type="molecule type" value="Genomic_DNA"/>
</dbReference>
<proteinExistence type="predicted"/>
<dbReference type="Proteomes" id="UP000297741">
    <property type="component" value="Unassembled WGS sequence"/>
</dbReference>
<accession>A0ABY2KRM4</accession>
<sequence length="117" mass="13006">MTLLRRHPVLATLFVLALILTLVFAGRFVAQVVYWSDPARQEQEVEGWMTLRYIARSWQLPPRDLYEAAGLPGPTRGQPMTLEQLAVDRGMPLDALIAEVEAGIDRLTAARDGAHAP</sequence>
<protein>
    <submittedName>
        <fullName evidence="1">Uncharacterized protein</fullName>
    </submittedName>
</protein>
<gene>
    <name evidence="1" type="ORF">EEB11_02225</name>
</gene>
<dbReference type="RefSeq" id="WP_135428764.1">
    <property type="nucleotide sequence ID" value="NZ_RPEM01000001.1"/>
</dbReference>
<comment type="caution">
    <text evidence="1">The sequence shown here is derived from an EMBL/GenBank/DDBJ whole genome shotgun (WGS) entry which is preliminary data.</text>
</comment>
<name>A0ABY2KRM4_9RHOB</name>
<evidence type="ECO:0000313" key="1">
    <source>
        <dbReference type="EMBL" id="TGD45383.1"/>
    </source>
</evidence>
<evidence type="ECO:0000313" key="2">
    <source>
        <dbReference type="Proteomes" id="UP000297741"/>
    </source>
</evidence>
<organism evidence="1 2">
    <name type="scientific">Pseudotabrizicola sediminis</name>
    <dbReference type="NCBI Taxonomy" id="2486418"/>
    <lineage>
        <taxon>Bacteria</taxon>
        <taxon>Pseudomonadati</taxon>
        <taxon>Pseudomonadota</taxon>
        <taxon>Alphaproteobacteria</taxon>
        <taxon>Rhodobacterales</taxon>
        <taxon>Paracoccaceae</taxon>
        <taxon>Pseudotabrizicola</taxon>
    </lineage>
</organism>